<evidence type="ECO:0000313" key="2">
    <source>
        <dbReference type="EMBL" id="KAK9279138.1"/>
    </source>
</evidence>
<gene>
    <name evidence="2" type="ORF">L1049_012815</name>
</gene>
<proteinExistence type="predicted"/>
<dbReference type="GO" id="GO:0016020">
    <property type="term" value="C:membrane"/>
    <property type="evidence" value="ECO:0007669"/>
    <property type="project" value="TreeGrafter"/>
</dbReference>
<keyword evidence="1" id="KW-0812">Transmembrane</keyword>
<feature type="transmembrane region" description="Helical" evidence="1">
    <location>
        <begin position="39"/>
        <end position="60"/>
    </location>
</feature>
<dbReference type="PANTHER" id="PTHR23051:SF9">
    <property type="entry name" value="EAMA DOMAIN-CONTAINING PROTEIN"/>
    <property type="match status" value="1"/>
</dbReference>
<dbReference type="EMBL" id="JBBPBK010000008">
    <property type="protein sequence ID" value="KAK9279138.1"/>
    <property type="molecule type" value="Genomic_DNA"/>
</dbReference>
<evidence type="ECO:0000313" key="3">
    <source>
        <dbReference type="Proteomes" id="UP001415857"/>
    </source>
</evidence>
<comment type="caution">
    <text evidence="2">The sequence shown here is derived from an EMBL/GenBank/DDBJ whole genome shotgun (WGS) entry which is preliminary data.</text>
</comment>
<keyword evidence="1" id="KW-1133">Transmembrane helix</keyword>
<protein>
    <submittedName>
        <fullName evidence="2">Uncharacterized protein</fullName>
    </submittedName>
</protein>
<dbReference type="PANTHER" id="PTHR23051">
    <property type="entry name" value="SOLUTE CARRIER FAMILY 35, MEMBER F5"/>
    <property type="match status" value="1"/>
</dbReference>
<organism evidence="2 3">
    <name type="scientific">Liquidambar formosana</name>
    <name type="common">Formosan gum</name>
    <dbReference type="NCBI Taxonomy" id="63359"/>
    <lineage>
        <taxon>Eukaryota</taxon>
        <taxon>Viridiplantae</taxon>
        <taxon>Streptophyta</taxon>
        <taxon>Embryophyta</taxon>
        <taxon>Tracheophyta</taxon>
        <taxon>Spermatophyta</taxon>
        <taxon>Magnoliopsida</taxon>
        <taxon>eudicotyledons</taxon>
        <taxon>Gunneridae</taxon>
        <taxon>Pentapetalae</taxon>
        <taxon>Saxifragales</taxon>
        <taxon>Altingiaceae</taxon>
        <taxon>Liquidambar</taxon>
    </lineage>
</organism>
<evidence type="ECO:0000256" key="1">
    <source>
        <dbReference type="SAM" id="Phobius"/>
    </source>
</evidence>
<accession>A0AAP0RKM2</accession>
<name>A0AAP0RKM2_LIQFO</name>
<keyword evidence="1" id="KW-0472">Membrane</keyword>
<dbReference type="AlphaFoldDB" id="A0AAP0RKM2"/>
<reference evidence="2 3" key="1">
    <citation type="journal article" date="2024" name="Plant J.">
        <title>Genome sequences and population genomics reveal climatic adaptation and genomic divergence between two closely related sweetgum species.</title>
        <authorList>
            <person name="Xu W.Q."/>
            <person name="Ren C.Q."/>
            <person name="Zhang X.Y."/>
            <person name="Comes H.P."/>
            <person name="Liu X.H."/>
            <person name="Li Y.G."/>
            <person name="Kettle C.J."/>
            <person name="Jalonen R."/>
            <person name="Gaisberger H."/>
            <person name="Ma Y.Z."/>
            <person name="Qiu Y.X."/>
        </authorList>
    </citation>
    <scope>NUCLEOTIDE SEQUENCE [LARGE SCALE GENOMIC DNA]</scope>
    <source>
        <strain evidence="2">Hangzhou</strain>
    </source>
</reference>
<dbReference type="Proteomes" id="UP001415857">
    <property type="component" value="Unassembled WGS sequence"/>
</dbReference>
<sequence>MGWRYNAGLGLIGTVVLISVTSAEITQRIFAEYRQPFALTYIGVSLMVVYLPIAVFKDWICSLLDTNFFKNLFKGSSIMSSSSTGLDIPLTINEIMHYGPETDMRSCLVTDMDLHEREEGWPLISKNGEDESHLLEESCEFSSWEIAKCSFYLTPIWFITEYFSNSALANT</sequence>
<keyword evidence="3" id="KW-1185">Reference proteome</keyword>